<organism evidence="1 2">
    <name type="scientific">Azospirillum humicireducens</name>
    <dbReference type="NCBI Taxonomy" id="1226968"/>
    <lineage>
        <taxon>Bacteria</taxon>
        <taxon>Pseudomonadati</taxon>
        <taxon>Pseudomonadota</taxon>
        <taxon>Alphaproteobacteria</taxon>
        <taxon>Rhodospirillales</taxon>
        <taxon>Azospirillaceae</taxon>
        <taxon>Azospirillum</taxon>
    </lineage>
</organism>
<dbReference type="Proteomes" id="UP000077405">
    <property type="component" value="Chromosome"/>
</dbReference>
<dbReference type="AlphaFoldDB" id="A0A160JH07"/>
<name>A0A160JH07_9PROT</name>
<keyword evidence="2" id="KW-1185">Reference proteome</keyword>
<dbReference type="EMBL" id="CP015285">
    <property type="protein sequence ID" value="ANC92260.1"/>
    <property type="molecule type" value="Genomic_DNA"/>
</dbReference>
<protein>
    <submittedName>
        <fullName evidence="1">Uncharacterized protein</fullName>
    </submittedName>
</protein>
<evidence type="ECO:0000313" key="2">
    <source>
        <dbReference type="Proteomes" id="UP000077405"/>
    </source>
</evidence>
<proteinExistence type="predicted"/>
<dbReference type="STRING" id="1226968.A6A40_10295"/>
<gene>
    <name evidence="1" type="ORF">A6A40_10295</name>
</gene>
<dbReference type="KEGG" id="ahu:A6A40_10295"/>
<evidence type="ECO:0000313" key="1">
    <source>
        <dbReference type="EMBL" id="ANC92260.1"/>
    </source>
</evidence>
<reference evidence="1 2" key="1">
    <citation type="journal article" date="2013" name="Int. J. Syst. Evol. Microbiol.">
        <title>Azospirillum humicireducens sp. nov., a nitrogen-fixing bacterium isolated from a microbial fuel cell.</title>
        <authorList>
            <person name="Zhou S."/>
            <person name="Han L."/>
            <person name="Wang Y."/>
            <person name="Yang G."/>
            <person name="Zhuang L."/>
            <person name="Hu P."/>
        </authorList>
    </citation>
    <scope>NUCLEOTIDE SEQUENCE [LARGE SCALE GENOMIC DNA]</scope>
    <source>
        <strain evidence="1 2">SgZ-5</strain>
    </source>
</reference>
<sequence length="74" mass="8275">MTDPRFSGPEQPIVDAIACRDAVQRCYSGLCRCGQPERYALEAAVTVYRYHHPEIPPAQAETIVSHWVAGPVRH</sequence>
<dbReference type="OrthoDB" id="7359277at2"/>
<accession>A0A160JH07</accession>
<dbReference type="RefSeq" id="WP_063635326.1">
    <property type="nucleotide sequence ID" value="NZ_CP015285.1"/>
</dbReference>